<dbReference type="RefSeq" id="XP_006865322.1">
    <property type="nucleotide sequence ID" value="XM_006865260.1"/>
</dbReference>
<proteinExistence type="predicted"/>
<evidence type="ECO:0000256" key="1">
    <source>
        <dbReference type="SAM" id="MobiDB-lite"/>
    </source>
</evidence>
<keyword evidence="2" id="KW-1185">Reference proteome</keyword>
<organism evidence="2 3">
    <name type="scientific">Chrysochloris asiatica</name>
    <name type="common">Cape golden mole</name>
    <dbReference type="NCBI Taxonomy" id="185453"/>
    <lineage>
        <taxon>Eukaryota</taxon>
        <taxon>Metazoa</taxon>
        <taxon>Chordata</taxon>
        <taxon>Craniata</taxon>
        <taxon>Vertebrata</taxon>
        <taxon>Euteleostomi</taxon>
        <taxon>Mammalia</taxon>
        <taxon>Eutheria</taxon>
        <taxon>Afrotheria</taxon>
        <taxon>Chrysochloridae</taxon>
        <taxon>Chrysochlorinae</taxon>
        <taxon>Chrysochloris</taxon>
    </lineage>
</organism>
<dbReference type="Proteomes" id="UP000504623">
    <property type="component" value="Unplaced"/>
</dbReference>
<sequence>MANAVKAERTQLCRMWMKWNVNHNGKIADAIPTPSDKSPSLQTRMSLDKRSDNTTANTVLENPLQTPLEKQAAAKSFEALATTPAFWSSTKEEFIGPSLRISKSDSTFHNQASVETLYVSPSFKTFDPVKEMVIKKDPQKPAPSSMVQMDDEGLQPLPTWVSTVSEGTSSFSTLSVSPPDSTSPEKSVQLLPPILTGPSFWALSHQPASSASFKDKDKTAWIHHAFAPRDPLSSDEEANDNLNLPEILPDSSDSTKNETSDISNANWVDFSIQNVEHFTSVSGANFQTRGLPREPESNNSTNVLLGEVRNAIVNLHADLSVVIQELHAINSHLVSLSGTSQQVSTSLQGSQSSEGSSDPI</sequence>
<protein>
    <submittedName>
        <fullName evidence="3">ENTH domain-containing protein 1</fullName>
    </submittedName>
</protein>
<dbReference type="CTD" id="150350"/>
<feature type="compositionally biased region" description="Polar residues" evidence="1">
    <location>
        <begin position="35"/>
        <end position="45"/>
    </location>
</feature>
<evidence type="ECO:0000313" key="2">
    <source>
        <dbReference type="Proteomes" id="UP000504623"/>
    </source>
</evidence>
<accession>A0A9B0WS73</accession>
<reference evidence="3" key="1">
    <citation type="submission" date="2025-08" db="UniProtKB">
        <authorList>
            <consortium name="RefSeq"/>
        </authorList>
    </citation>
    <scope>IDENTIFICATION</scope>
    <source>
        <tissue evidence="3">Spleen</tissue>
    </source>
</reference>
<dbReference type="GeneID" id="102824598"/>
<dbReference type="AlphaFoldDB" id="A0A9B0WS73"/>
<feature type="region of interest" description="Disordered" evidence="1">
    <location>
        <begin position="31"/>
        <end position="56"/>
    </location>
</feature>
<feature type="region of interest" description="Disordered" evidence="1">
    <location>
        <begin position="230"/>
        <end position="260"/>
    </location>
</feature>
<evidence type="ECO:0000313" key="3">
    <source>
        <dbReference type="RefSeq" id="XP_006865322.1"/>
    </source>
</evidence>
<name>A0A9B0WS73_CHRAS</name>
<dbReference type="OrthoDB" id="4033880at2759"/>
<gene>
    <name evidence="3" type="primary">ENTHD1</name>
</gene>